<sequence>MVLKYLNIPDTAPLNVGLLGVGRMISYGDTLQRNNPDLHFETRENPVWEAEGGGDVSEDDKAPEAEDPTCPTILLIAAEKRSRIRNVRRVDNTTANVEWGQFTRLSIEVDLTKPLLSRFRLKGRIWRVQYKGLRVICFKCRTQGHKEDACPLGQDAEKVDADTNAHCHDRTTKPEEENTYGSWMLKSSAETESDAIIGGDHGSIFRAQENLDLNIDLETVMEGEEVQGDKDNVFHSQEIPDVDGGNNYMNNTLSKENIPRSSSSQSRDSQGVPRAEPNLQRESQGSPIVVPYFQASTQLLHCALVTRGPTLGPALMALPRSIKPMQGCSKAPNVRGATRIFPTLYTNGGLRRGAISPSVPPDKNNIFRGHHPVGSNQSRMGVINRDEASANTHLDIKEFKTLESLCGTPKELAVVISYIWLRNIYECNIYKLWCYLKHTSVAIGQMRFVEGLAFKANTEWMLMGVIWVLWLEEAIQVRILEAHEQFIIVEIPLGMNRSWFFTAVSRDQNIHGSIVFRKKQGKALDWVGLCVTWSGDSNFTRVDLDT</sequence>
<dbReference type="PANTHER" id="PTHR31286">
    <property type="entry name" value="GLYCINE-RICH CELL WALL STRUCTURAL PROTEIN 1.8-LIKE"/>
    <property type="match status" value="1"/>
</dbReference>
<gene>
    <name evidence="2" type="ORF">Cgig2_027656</name>
</gene>
<comment type="caution">
    <text evidence="2">The sequence shown here is derived from an EMBL/GenBank/DDBJ whole genome shotgun (WGS) entry which is preliminary data.</text>
</comment>
<reference evidence="2" key="1">
    <citation type="submission" date="2022-04" db="EMBL/GenBank/DDBJ databases">
        <title>Carnegiea gigantea Genome sequencing and assembly v2.</title>
        <authorList>
            <person name="Copetti D."/>
            <person name="Sanderson M.J."/>
            <person name="Burquez A."/>
            <person name="Wojciechowski M.F."/>
        </authorList>
    </citation>
    <scope>NUCLEOTIDE SEQUENCE</scope>
    <source>
        <strain evidence="2">SGP5-SGP5p</strain>
        <tissue evidence="2">Aerial part</tissue>
    </source>
</reference>
<protein>
    <recommendedName>
        <fullName evidence="4">CCHC-type domain-containing protein</fullName>
    </recommendedName>
</protein>
<dbReference type="EMBL" id="JAKOGI010002024">
    <property type="protein sequence ID" value="KAJ8423230.1"/>
    <property type="molecule type" value="Genomic_DNA"/>
</dbReference>
<evidence type="ECO:0000313" key="2">
    <source>
        <dbReference type="EMBL" id="KAJ8423230.1"/>
    </source>
</evidence>
<dbReference type="InterPro" id="IPR040256">
    <property type="entry name" value="At4g02000-like"/>
</dbReference>
<organism evidence="2 3">
    <name type="scientific">Carnegiea gigantea</name>
    <dbReference type="NCBI Taxonomy" id="171969"/>
    <lineage>
        <taxon>Eukaryota</taxon>
        <taxon>Viridiplantae</taxon>
        <taxon>Streptophyta</taxon>
        <taxon>Embryophyta</taxon>
        <taxon>Tracheophyta</taxon>
        <taxon>Spermatophyta</taxon>
        <taxon>Magnoliopsida</taxon>
        <taxon>eudicotyledons</taxon>
        <taxon>Gunneridae</taxon>
        <taxon>Pentapetalae</taxon>
        <taxon>Caryophyllales</taxon>
        <taxon>Cactineae</taxon>
        <taxon>Cactaceae</taxon>
        <taxon>Cactoideae</taxon>
        <taxon>Echinocereeae</taxon>
        <taxon>Carnegiea</taxon>
    </lineage>
</organism>
<dbReference type="Proteomes" id="UP001153076">
    <property type="component" value="Unassembled WGS sequence"/>
</dbReference>
<feature type="compositionally biased region" description="Low complexity" evidence="1">
    <location>
        <begin position="260"/>
        <end position="270"/>
    </location>
</feature>
<evidence type="ECO:0000256" key="1">
    <source>
        <dbReference type="SAM" id="MobiDB-lite"/>
    </source>
</evidence>
<dbReference type="AlphaFoldDB" id="A0A9Q1JLT4"/>
<dbReference type="PANTHER" id="PTHR31286:SF99">
    <property type="entry name" value="DUF4283 DOMAIN-CONTAINING PROTEIN"/>
    <property type="match status" value="1"/>
</dbReference>
<accession>A0A9Q1JLT4</accession>
<keyword evidence="3" id="KW-1185">Reference proteome</keyword>
<proteinExistence type="predicted"/>
<dbReference type="OrthoDB" id="1743776at2759"/>
<evidence type="ECO:0008006" key="4">
    <source>
        <dbReference type="Google" id="ProtNLM"/>
    </source>
</evidence>
<feature type="region of interest" description="Disordered" evidence="1">
    <location>
        <begin position="226"/>
        <end position="283"/>
    </location>
</feature>
<evidence type="ECO:0000313" key="3">
    <source>
        <dbReference type="Proteomes" id="UP001153076"/>
    </source>
</evidence>
<name>A0A9Q1JLT4_9CARY</name>